<feature type="region of interest" description="Disordered" evidence="1">
    <location>
        <begin position="1"/>
        <end position="40"/>
    </location>
</feature>
<gene>
    <name evidence="2" type="ORF">ACFSBX_12035</name>
</gene>
<accession>A0ABD6CQJ7</accession>
<dbReference type="RefSeq" id="WP_256420689.1">
    <property type="nucleotide sequence ID" value="NZ_JANHDI010000004.1"/>
</dbReference>
<proteinExistence type="predicted"/>
<keyword evidence="3" id="KW-1185">Reference proteome</keyword>
<dbReference type="EMBL" id="JBHUDK010000010">
    <property type="protein sequence ID" value="MFD1599683.1"/>
    <property type="molecule type" value="Genomic_DNA"/>
</dbReference>
<evidence type="ECO:0000313" key="3">
    <source>
        <dbReference type="Proteomes" id="UP001597085"/>
    </source>
</evidence>
<feature type="region of interest" description="Disordered" evidence="1">
    <location>
        <begin position="195"/>
        <end position="222"/>
    </location>
</feature>
<feature type="compositionally biased region" description="Basic and acidic residues" evidence="1">
    <location>
        <begin position="405"/>
        <end position="427"/>
    </location>
</feature>
<evidence type="ECO:0000313" key="2">
    <source>
        <dbReference type="EMBL" id="MFD1599683.1"/>
    </source>
</evidence>
<evidence type="ECO:0008006" key="4">
    <source>
        <dbReference type="Google" id="ProtNLM"/>
    </source>
</evidence>
<protein>
    <recommendedName>
        <fullName evidence="4">CHAT domain-containing protein</fullName>
    </recommendedName>
</protein>
<organism evidence="2 3">
    <name type="scientific">Halobellus rarus</name>
    <dbReference type="NCBI Taxonomy" id="1126237"/>
    <lineage>
        <taxon>Archaea</taxon>
        <taxon>Methanobacteriati</taxon>
        <taxon>Methanobacteriota</taxon>
        <taxon>Stenosarchaea group</taxon>
        <taxon>Halobacteria</taxon>
        <taxon>Halobacteriales</taxon>
        <taxon>Haloferacaceae</taxon>
        <taxon>Halobellus</taxon>
    </lineage>
</organism>
<reference evidence="2 3" key="1">
    <citation type="journal article" date="2019" name="Int. J. Syst. Evol. Microbiol.">
        <title>The Global Catalogue of Microorganisms (GCM) 10K type strain sequencing project: providing services to taxonomists for standard genome sequencing and annotation.</title>
        <authorList>
            <consortium name="The Broad Institute Genomics Platform"/>
            <consortium name="The Broad Institute Genome Sequencing Center for Infectious Disease"/>
            <person name="Wu L."/>
            <person name="Ma J."/>
        </authorList>
    </citation>
    <scope>NUCLEOTIDE SEQUENCE [LARGE SCALE GENOMIC DNA]</scope>
    <source>
        <strain evidence="2 3">CGMCC 1.12121</strain>
    </source>
</reference>
<sequence>MEGLGGRTTPAGERAGSTGSNHLQIEFDSSTERTELEVSDPIERSQFVLSSPDPMRIREADPDAFRFPADGAVSVRTDRLDLETVVSVCIRDGGGNMIAQAEHFADETFPRGTYSVELFAPIKLYLRVDSSLRVVSDATQTRVEFGEETDVLVGARSHHKRPAATIRTTDRPRDAMRAVSLLGSALKTTSVERSYPTLRGHPPVIERGDRFEAPDGLEPPETDVTIELPETRRHVYVAAPLAYYLGATVVPGDSPRIVTEGGFSHDLDGPDGFEASVERVLKQTFFLDCLTRTEGYYEVDLHERRTLEPRLGLDFADLYDRSIGEQLEAYLGVPYEIVESEIPDWKLTAHVAPSTSNVEVLPFVANDLAVVTTPQSKPTAGSAVQANAVAEFVRGPPEPTATPSRVEEFTRSTSTRSRDARTADAERTYVQPPETDSLEQAWLGTGIPIGASKASLQAYRNRLTREPIEGDIGITVVCNDPRMAEERDAVEAVYGSREELPFDIRTHYELTVAELRSVLAEETEFLHYIGHIDEDGFQCPDGALDVTSIETIGVDSFLLNACQSYEQGMELIERGAIAGIVTLSDVVNSGAVDIGRSLARLLNYGFPIRISLDLACRDSYIGSDYIVVGDGSFSVAQVQAMLPNMVKITKDTDQYLLEYVTYPAAEFGLGSLVSPYVPGNDRHYLSSGTIDTFRLSRGEAADFLSLENIPVLINQQLRWSDTVDLEDL</sequence>
<feature type="region of interest" description="Disordered" evidence="1">
    <location>
        <begin position="394"/>
        <end position="427"/>
    </location>
</feature>
<evidence type="ECO:0000256" key="1">
    <source>
        <dbReference type="SAM" id="MobiDB-lite"/>
    </source>
</evidence>
<name>A0ABD6CQJ7_9EURY</name>
<feature type="compositionally biased region" description="Basic and acidic residues" evidence="1">
    <location>
        <begin position="204"/>
        <end position="213"/>
    </location>
</feature>
<comment type="caution">
    <text evidence="2">The sequence shown here is derived from an EMBL/GenBank/DDBJ whole genome shotgun (WGS) entry which is preliminary data.</text>
</comment>
<dbReference type="Proteomes" id="UP001597085">
    <property type="component" value="Unassembled WGS sequence"/>
</dbReference>
<dbReference type="AlphaFoldDB" id="A0ABD6CQJ7"/>